<keyword evidence="4" id="KW-1185">Reference proteome</keyword>
<dbReference type="PIRSF" id="PIRSF017082">
    <property type="entry name" value="YflP"/>
    <property type="match status" value="1"/>
</dbReference>
<name>A0ABP8H966_9BURK</name>
<gene>
    <name evidence="3" type="ORF">GCM10023144_30190</name>
</gene>
<dbReference type="Pfam" id="PF03401">
    <property type="entry name" value="TctC"/>
    <property type="match status" value="1"/>
</dbReference>
<dbReference type="RefSeq" id="WP_345250689.1">
    <property type="nucleotide sequence ID" value="NZ_BAABFO010000014.1"/>
</dbReference>
<evidence type="ECO:0000256" key="2">
    <source>
        <dbReference type="SAM" id="SignalP"/>
    </source>
</evidence>
<comment type="caution">
    <text evidence="3">The sequence shown here is derived from an EMBL/GenBank/DDBJ whole genome shotgun (WGS) entry which is preliminary data.</text>
</comment>
<comment type="similarity">
    <text evidence="1">Belongs to the UPF0065 (bug) family.</text>
</comment>
<keyword evidence="2" id="KW-0732">Signal</keyword>
<dbReference type="Gene3D" id="3.40.190.150">
    <property type="entry name" value="Bordetella uptake gene, domain 1"/>
    <property type="match status" value="1"/>
</dbReference>
<evidence type="ECO:0000313" key="3">
    <source>
        <dbReference type="EMBL" id="GAA4336146.1"/>
    </source>
</evidence>
<reference evidence="4" key="1">
    <citation type="journal article" date="2019" name="Int. J. Syst. Evol. Microbiol.">
        <title>The Global Catalogue of Microorganisms (GCM) 10K type strain sequencing project: providing services to taxonomists for standard genome sequencing and annotation.</title>
        <authorList>
            <consortium name="The Broad Institute Genomics Platform"/>
            <consortium name="The Broad Institute Genome Sequencing Center for Infectious Disease"/>
            <person name="Wu L."/>
            <person name="Ma J."/>
        </authorList>
    </citation>
    <scope>NUCLEOTIDE SEQUENCE [LARGE SCALE GENOMIC DNA]</scope>
    <source>
        <strain evidence="4">JCM 17666</strain>
    </source>
</reference>
<dbReference type="SUPFAM" id="SSF53850">
    <property type="entry name" value="Periplasmic binding protein-like II"/>
    <property type="match status" value="1"/>
</dbReference>
<dbReference type="InterPro" id="IPR042100">
    <property type="entry name" value="Bug_dom1"/>
</dbReference>
<feature type="signal peptide" evidence="2">
    <location>
        <begin position="1"/>
        <end position="36"/>
    </location>
</feature>
<accession>A0ABP8H966</accession>
<evidence type="ECO:0000313" key="4">
    <source>
        <dbReference type="Proteomes" id="UP001501671"/>
    </source>
</evidence>
<evidence type="ECO:0000256" key="1">
    <source>
        <dbReference type="ARBA" id="ARBA00006987"/>
    </source>
</evidence>
<dbReference type="PANTHER" id="PTHR42928">
    <property type="entry name" value="TRICARBOXYLATE-BINDING PROTEIN"/>
    <property type="match status" value="1"/>
</dbReference>
<proteinExistence type="inferred from homology"/>
<feature type="chain" id="PRO_5045557839" evidence="2">
    <location>
        <begin position="37"/>
        <end position="334"/>
    </location>
</feature>
<dbReference type="CDD" id="cd13578">
    <property type="entry name" value="PBP2_Bug27"/>
    <property type="match status" value="1"/>
</dbReference>
<dbReference type="PANTHER" id="PTHR42928:SF5">
    <property type="entry name" value="BLR1237 PROTEIN"/>
    <property type="match status" value="1"/>
</dbReference>
<sequence length="334" mass="34210">MHPRSHSSAGRGALPAVRPGRVAAALLLAAGSAAHAAFPDRPLTLVVPFAPGGANDVIARIVSQNLGSELGQPVIIDNRPGAGGTLGTEMVAKAAPDGYTLLMMSVTHATSASMYAKLAYDPVNDFAGVSQLTRTGYVMVVSAASPLHTLGELIAQCRARPGQLNYASSGKGSPPHLAGALFANMAGLQLTHIPYRGGAPALVDVVRGEVLFYFSSVSGAVPQVRAGKVRPLAVSGATRSPAFPDVPTVAEAGLPGFDIGGWYGIAAPAGTPRPVIGRLNAAIAATLARPGVRRQLADHGEEAVASKPDDFQRYIAAEIKHYARIVGVAGVTPE</sequence>
<dbReference type="InterPro" id="IPR005064">
    <property type="entry name" value="BUG"/>
</dbReference>
<dbReference type="EMBL" id="BAABFO010000014">
    <property type="protein sequence ID" value="GAA4336146.1"/>
    <property type="molecule type" value="Genomic_DNA"/>
</dbReference>
<protein>
    <submittedName>
        <fullName evidence="3">Tripartite tricarboxylate transporter substrate binding protein</fullName>
    </submittedName>
</protein>
<organism evidence="3 4">
    <name type="scientific">Pigmentiphaga soli</name>
    <dbReference type="NCBI Taxonomy" id="1007095"/>
    <lineage>
        <taxon>Bacteria</taxon>
        <taxon>Pseudomonadati</taxon>
        <taxon>Pseudomonadota</taxon>
        <taxon>Betaproteobacteria</taxon>
        <taxon>Burkholderiales</taxon>
        <taxon>Alcaligenaceae</taxon>
        <taxon>Pigmentiphaga</taxon>
    </lineage>
</organism>
<dbReference type="Proteomes" id="UP001501671">
    <property type="component" value="Unassembled WGS sequence"/>
</dbReference>
<dbReference type="Gene3D" id="3.40.190.10">
    <property type="entry name" value="Periplasmic binding protein-like II"/>
    <property type="match status" value="1"/>
</dbReference>